<keyword evidence="3" id="KW-1185">Reference proteome</keyword>
<comment type="caution">
    <text evidence="2">The sequence shown here is derived from an EMBL/GenBank/DDBJ whole genome shotgun (WGS) entry which is preliminary data.</text>
</comment>
<accession>A0A9X1X9Q7</accession>
<dbReference type="PROSITE" id="PS51819">
    <property type="entry name" value="VOC"/>
    <property type="match status" value="1"/>
</dbReference>
<dbReference type="InterPro" id="IPR029068">
    <property type="entry name" value="Glyas_Bleomycin-R_OHBP_Dase"/>
</dbReference>
<dbReference type="PANTHER" id="PTHR39175:SF1">
    <property type="entry name" value="FAMILY PROTEIN, PUTATIVE (AFU_ORTHOLOGUE AFUA_3G15060)-RELATED"/>
    <property type="match status" value="1"/>
</dbReference>
<dbReference type="AlphaFoldDB" id="A0A9X1X9Q7"/>
<dbReference type="SUPFAM" id="SSF54593">
    <property type="entry name" value="Glyoxalase/Bleomycin resistance protein/Dihydroxybiphenyl dioxygenase"/>
    <property type="match status" value="1"/>
</dbReference>
<dbReference type="InterPro" id="IPR004360">
    <property type="entry name" value="Glyas_Fos-R_dOase_dom"/>
</dbReference>
<reference evidence="2" key="1">
    <citation type="submission" date="2021-09" db="EMBL/GenBank/DDBJ databases">
        <title>Genome analysis of Fictibacillus sp. KIGAM418 isolated from marine sediment.</title>
        <authorList>
            <person name="Seo M.-J."/>
            <person name="Cho E.-S."/>
            <person name="Hwang C.Y."/>
        </authorList>
    </citation>
    <scope>NUCLEOTIDE SEQUENCE</scope>
    <source>
        <strain evidence="2">KIGAM418</strain>
    </source>
</reference>
<proteinExistence type="predicted"/>
<name>A0A9X1X9Q7_9BACL</name>
<organism evidence="2 3">
    <name type="scientific">Fictibacillus marinisediminis</name>
    <dbReference type="NCBI Taxonomy" id="2878389"/>
    <lineage>
        <taxon>Bacteria</taxon>
        <taxon>Bacillati</taxon>
        <taxon>Bacillota</taxon>
        <taxon>Bacilli</taxon>
        <taxon>Bacillales</taxon>
        <taxon>Fictibacillaceae</taxon>
        <taxon>Fictibacillus</taxon>
    </lineage>
</organism>
<protein>
    <submittedName>
        <fullName evidence="2">VOC family protein</fullName>
    </submittedName>
</protein>
<dbReference type="Proteomes" id="UP001139011">
    <property type="component" value="Unassembled WGS sequence"/>
</dbReference>
<dbReference type="RefSeq" id="WP_248252449.1">
    <property type="nucleotide sequence ID" value="NZ_JAIWJX010000002.1"/>
</dbReference>
<dbReference type="EMBL" id="JAIWJX010000002">
    <property type="protein sequence ID" value="MCK6256837.1"/>
    <property type="molecule type" value="Genomic_DNA"/>
</dbReference>
<evidence type="ECO:0000259" key="1">
    <source>
        <dbReference type="PROSITE" id="PS51819"/>
    </source>
</evidence>
<sequence>MKLNIKGIHHVQLCIPIGEEERARDFYTGVLGFSEIEKPESLKKNGGLWYQAGNQELHIGVENPESSKGKSHPAFEVAQLELVKQYLQSKKVVVKDETEIPGIIRFSFRDPFGNRIELLETLQ</sequence>
<dbReference type="Gene3D" id="3.10.180.10">
    <property type="entry name" value="2,3-Dihydroxybiphenyl 1,2-Dioxygenase, domain 1"/>
    <property type="match status" value="1"/>
</dbReference>
<dbReference type="InterPro" id="IPR037523">
    <property type="entry name" value="VOC_core"/>
</dbReference>
<gene>
    <name evidence="2" type="ORF">LCY76_09545</name>
</gene>
<dbReference type="PANTHER" id="PTHR39175">
    <property type="entry name" value="FAMILY PROTEIN, PUTATIVE (AFU_ORTHOLOGUE AFUA_3G15060)-RELATED"/>
    <property type="match status" value="1"/>
</dbReference>
<evidence type="ECO:0000313" key="3">
    <source>
        <dbReference type="Proteomes" id="UP001139011"/>
    </source>
</evidence>
<dbReference type="Pfam" id="PF00903">
    <property type="entry name" value="Glyoxalase"/>
    <property type="match status" value="1"/>
</dbReference>
<feature type="domain" description="VOC" evidence="1">
    <location>
        <begin position="7"/>
        <end position="121"/>
    </location>
</feature>
<evidence type="ECO:0000313" key="2">
    <source>
        <dbReference type="EMBL" id="MCK6256837.1"/>
    </source>
</evidence>